<reference evidence="1" key="1">
    <citation type="submission" date="2021-06" db="EMBL/GenBank/DDBJ databases">
        <authorList>
            <person name="Hodson N. C."/>
            <person name="Mongue J. A."/>
            <person name="Jaron S. K."/>
        </authorList>
    </citation>
    <scope>NUCLEOTIDE SEQUENCE</scope>
</reference>
<evidence type="ECO:0000313" key="1">
    <source>
        <dbReference type="EMBL" id="CAG7733547.1"/>
    </source>
</evidence>
<protein>
    <submittedName>
        <fullName evidence="1">Uncharacterized protein</fullName>
    </submittedName>
</protein>
<keyword evidence="2" id="KW-1185">Reference proteome</keyword>
<accession>A0A8J2PC34</accession>
<organism evidence="1 2">
    <name type="scientific">Allacma fusca</name>
    <dbReference type="NCBI Taxonomy" id="39272"/>
    <lineage>
        <taxon>Eukaryota</taxon>
        <taxon>Metazoa</taxon>
        <taxon>Ecdysozoa</taxon>
        <taxon>Arthropoda</taxon>
        <taxon>Hexapoda</taxon>
        <taxon>Collembola</taxon>
        <taxon>Symphypleona</taxon>
        <taxon>Sminthuridae</taxon>
        <taxon>Allacma</taxon>
    </lineage>
</organism>
<name>A0A8J2PC34_9HEXA</name>
<comment type="caution">
    <text evidence="1">The sequence shown here is derived from an EMBL/GenBank/DDBJ whole genome shotgun (WGS) entry which is preliminary data.</text>
</comment>
<dbReference type="EMBL" id="CAJVCH010250894">
    <property type="protein sequence ID" value="CAG7733547.1"/>
    <property type="molecule type" value="Genomic_DNA"/>
</dbReference>
<evidence type="ECO:0000313" key="2">
    <source>
        <dbReference type="Proteomes" id="UP000708208"/>
    </source>
</evidence>
<sequence>MGHVVAIVAGLASALSSTLRGIAAAVNVG</sequence>
<gene>
    <name evidence="1" type="ORF">AFUS01_LOCUS21986</name>
</gene>
<proteinExistence type="predicted"/>
<feature type="non-terminal residue" evidence="1">
    <location>
        <position position="1"/>
    </location>
</feature>
<dbReference type="AlphaFoldDB" id="A0A8J2PC34"/>
<dbReference type="Proteomes" id="UP000708208">
    <property type="component" value="Unassembled WGS sequence"/>
</dbReference>